<gene>
    <name evidence="1" type="primary">eccE</name>
    <name evidence="1" type="ORF">OHX15_13230</name>
</gene>
<evidence type="ECO:0000313" key="1">
    <source>
        <dbReference type="EMBL" id="MDZ5086347.1"/>
    </source>
</evidence>
<protein>
    <submittedName>
        <fullName evidence="1">Type VII secretion protein EccE</fullName>
    </submittedName>
</protein>
<proteinExistence type="predicted"/>
<name>A0ACC6MHK3_MYCPF</name>
<sequence length="307" mass="33170">MIVRLSLALLVGIPAAMAYPWDSVGDRWLLGIAVGVVIIVFAWWRGNFATTLIARRVAMWRRRGGRAEGTHHSSEYTTVTLEVAEREHQHLPIDLIAGYLDRYGLRFDKVRVTARDRDGVRITWVGLTLGAADNVAALSARSSRIPLQDTAEVAARRLADHLRESGFEVSTADTVQPVTAAQAKETWRAIADERGHLAAYRITVDEALTDTLQAVWSLGAAETWTVLEFSGSRADPALVAACVLRTTDQPAAQAPMSGLTAENGLHGVVIAALSPASDRSLPGRPVRVSAHTLSTLGWPAGAQLSRT</sequence>
<accession>A0ACC6MHK3</accession>
<reference evidence="1 2" key="1">
    <citation type="journal article" date="2021" name="Chemosphere">
        <title>Bioballs carrying a syntrophic Rhodococcus and Mycolicibacterium consortium for simultaneous sorption and biodegradation of fuel oil in contaminated freshwater.</title>
        <authorList>
            <person name="Naloka K."/>
            <person name="Polrit D."/>
            <person name="Muangchinda C."/>
            <person name="Thoetkiattikul H."/>
            <person name="Pinyakong O."/>
        </authorList>
    </citation>
    <scope>NUCLEOTIDE SEQUENCE [LARGE SCALE GENOMIC DNA]</scope>
    <source>
        <strain evidence="1 2">J101</strain>
    </source>
</reference>
<organism evidence="1 2">
    <name type="scientific">Mycolicibacterium parafortuitum</name>
    <name type="common">Mycobacterium parafortuitum</name>
    <dbReference type="NCBI Taxonomy" id="39692"/>
    <lineage>
        <taxon>Bacteria</taxon>
        <taxon>Bacillati</taxon>
        <taxon>Actinomycetota</taxon>
        <taxon>Actinomycetes</taxon>
        <taxon>Mycobacteriales</taxon>
        <taxon>Mycobacteriaceae</taxon>
        <taxon>Mycolicibacterium</taxon>
    </lineage>
</organism>
<dbReference type="Proteomes" id="UP001289645">
    <property type="component" value="Unassembled WGS sequence"/>
</dbReference>
<dbReference type="EMBL" id="JAOXLN010000012">
    <property type="protein sequence ID" value="MDZ5086347.1"/>
    <property type="molecule type" value="Genomic_DNA"/>
</dbReference>
<evidence type="ECO:0000313" key="2">
    <source>
        <dbReference type="Proteomes" id="UP001289645"/>
    </source>
</evidence>
<comment type="caution">
    <text evidence="1">The sequence shown here is derived from an EMBL/GenBank/DDBJ whole genome shotgun (WGS) entry which is preliminary data.</text>
</comment>
<keyword evidence="2" id="KW-1185">Reference proteome</keyword>